<evidence type="ECO:0000256" key="2">
    <source>
        <dbReference type="ARBA" id="ARBA00005510"/>
    </source>
</evidence>
<dbReference type="Gene3D" id="4.10.280.10">
    <property type="entry name" value="Helix-loop-helix DNA-binding domain"/>
    <property type="match status" value="1"/>
</dbReference>
<dbReference type="GO" id="GO:0003700">
    <property type="term" value="F:DNA-binding transcription factor activity"/>
    <property type="evidence" value="ECO:0007669"/>
    <property type="project" value="TreeGrafter"/>
</dbReference>
<evidence type="ECO:0000256" key="5">
    <source>
        <dbReference type="ARBA" id="ARBA00023242"/>
    </source>
</evidence>
<dbReference type="InterPro" id="IPR024097">
    <property type="entry name" value="bHLH_ZIP_TF"/>
</dbReference>
<dbReference type="SMART" id="SM00353">
    <property type="entry name" value="HLH"/>
    <property type="match status" value="1"/>
</dbReference>
<dbReference type="InterPro" id="IPR011598">
    <property type="entry name" value="bHLH_dom"/>
</dbReference>
<dbReference type="PANTHER" id="PTHR12565:SF184">
    <property type="entry name" value="BHLH TRANSCRIPTION FACTOR"/>
    <property type="match status" value="1"/>
</dbReference>
<comment type="caution">
    <text evidence="8">The sequence shown here is derived from an EMBL/GenBank/DDBJ whole genome shotgun (WGS) entry which is preliminary data.</text>
</comment>
<keyword evidence="5" id="KW-0539">Nucleus</keyword>
<evidence type="ECO:0000256" key="1">
    <source>
        <dbReference type="ARBA" id="ARBA00004123"/>
    </source>
</evidence>
<protein>
    <recommendedName>
        <fullName evidence="7">BHLH domain-containing protein</fullName>
    </recommendedName>
</protein>
<keyword evidence="4" id="KW-0804">Transcription</keyword>
<dbReference type="FunFam" id="4.10.280.10:FF:000002">
    <property type="entry name" value="Basic helix-loop-helix transcription factor"/>
    <property type="match status" value="1"/>
</dbReference>
<name>A0A835RJZ0_VANPL</name>
<evidence type="ECO:0000256" key="4">
    <source>
        <dbReference type="ARBA" id="ARBA00023163"/>
    </source>
</evidence>
<keyword evidence="3" id="KW-0805">Transcription regulation</keyword>
<evidence type="ECO:0000256" key="6">
    <source>
        <dbReference type="SAM" id="MobiDB-lite"/>
    </source>
</evidence>
<dbReference type="PANTHER" id="PTHR12565">
    <property type="entry name" value="STEROL REGULATORY ELEMENT-BINDING PROTEIN"/>
    <property type="match status" value="1"/>
</dbReference>
<comment type="subcellular location">
    <subcellularLocation>
        <location evidence="1">Nucleus</location>
    </subcellularLocation>
</comment>
<dbReference type="GO" id="GO:0046983">
    <property type="term" value="F:protein dimerization activity"/>
    <property type="evidence" value="ECO:0007669"/>
    <property type="project" value="InterPro"/>
</dbReference>
<feature type="compositionally biased region" description="Low complexity" evidence="6">
    <location>
        <begin position="122"/>
        <end position="131"/>
    </location>
</feature>
<dbReference type="Proteomes" id="UP000639772">
    <property type="component" value="Unassembled WGS sequence"/>
</dbReference>
<dbReference type="PROSITE" id="PS50888">
    <property type="entry name" value="BHLH"/>
    <property type="match status" value="1"/>
</dbReference>
<dbReference type="GO" id="GO:0005634">
    <property type="term" value="C:nucleus"/>
    <property type="evidence" value="ECO:0007669"/>
    <property type="project" value="UniProtKB-SubCell"/>
</dbReference>
<sequence length="378" mass="42056">MVYSGQPTAPPPYKSLLKSLSLSLSLSLRELKPQEMMQCPDPSSSSVLSVLERQRAGLQWQPSFQTVDDEVNFTFDSLLSPPNSVLSLQDEEYPLHELGNGWPNLPNGSLLGCSAFPRHQSLDSPSASSLKSSRKRKAVKPPMLVGNSAEKDKRIKVVTEEKPNEQSKGETKPENLKNDGAAASPQPPPKQEFIHVRARRGQATDSHSLAERVRRERISERMKYLQGLVPGCDKITGKAGMLDEIINYVQALQRQVEFLSMKLAAVNPWIDFNFDSFFLKELNMVGNLIIPTMEPPTQTVEPSFLGLNPMRQMPPCDGLNVSLNSSDSLFSHPSFNVQNSSWHANSQSISCADFNQEKGPIFPLQSNLKMTNDSKMEM</sequence>
<reference evidence="8 9" key="1">
    <citation type="journal article" date="2020" name="Nat. Food">
        <title>A phased Vanilla planifolia genome enables genetic improvement of flavour and production.</title>
        <authorList>
            <person name="Hasing T."/>
            <person name="Tang H."/>
            <person name="Brym M."/>
            <person name="Khazi F."/>
            <person name="Huang T."/>
            <person name="Chambers A.H."/>
        </authorList>
    </citation>
    <scope>NUCLEOTIDE SEQUENCE [LARGE SCALE GENOMIC DNA]</scope>
    <source>
        <tissue evidence="8">Leaf</tissue>
    </source>
</reference>
<proteinExistence type="inferred from homology"/>
<evidence type="ECO:0000259" key="7">
    <source>
        <dbReference type="PROSITE" id="PS50888"/>
    </source>
</evidence>
<evidence type="ECO:0000256" key="3">
    <source>
        <dbReference type="ARBA" id="ARBA00023015"/>
    </source>
</evidence>
<dbReference type="AlphaFoldDB" id="A0A835RJZ0"/>
<organism evidence="8 9">
    <name type="scientific">Vanilla planifolia</name>
    <name type="common">Vanilla</name>
    <dbReference type="NCBI Taxonomy" id="51239"/>
    <lineage>
        <taxon>Eukaryota</taxon>
        <taxon>Viridiplantae</taxon>
        <taxon>Streptophyta</taxon>
        <taxon>Embryophyta</taxon>
        <taxon>Tracheophyta</taxon>
        <taxon>Spermatophyta</taxon>
        <taxon>Magnoliopsida</taxon>
        <taxon>Liliopsida</taxon>
        <taxon>Asparagales</taxon>
        <taxon>Orchidaceae</taxon>
        <taxon>Vanilloideae</taxon>
        <taxon>Vanilleae</taxon>
        <taxon>Vanilla</taxon>
    </lineage>
</organism>
<dbReference type="OrthoDB" id="1915602at2759"/>
<dbReference type="InterPro" id="IPR036638">
    <property type="entry name" value="HLH_DNA-bd_sf"/>
</dbReference>
<dbReference type="EMBL" id="JADCNM010000002">
    <property type="protein sequence ID" value="KAG0493521.1"/>
    <property type="molecule type" value="Genomic_DNA"/>
</dbReference>
<comment type="similarity">
    <text evidence="2">Belongs to the bHLH protein family.</text>
</comment>
<feature type="domain" description="BHLH" evidence="7">
    <location>
        <begin position="202"/>
        <end position="252"/>
    </location>
</feature>
<dbReference type="CDD" id="cd18919">
    <property type="entry name" value="bHLH_AtBPE_like"/>
    <property type="match status" value="1"/>
</dbReference>
<evidence type="ECO:0000313" key="8">
    <source>
        <dbReference type="EMBL" id="KAG0493521.1"/>
    </source>
</evidence>
<evidence type="ECO:0000313" key="9">
    <source>
        <dbReference type="Proteomes" id="UP000639772"/>
    </source>
</evidence>
<feature type="compositionally biased region" description="Basic and acidic residues" evidence="6">
    <location>
        <begin position="149"/>
        <end position="177"/>
    </location>
</feature>
<dbReference type="SUPFAM" id="SSF47459">
    <property type="entry name" value="HLH, helix-loop-helix DNA-binding domain"/>
    <property type="match status" value="1"/>
</dbReference>
<accession>A0A835RJZ0</accession>
<dbReference type="Pfam" id="PF00010">
    <property type="entry name" value="HLH"/>
    <property type="match status" value="1"/>
</dbReference>
<feature type="region of interest" description="Disordered" evidence="6">
    <location>
        <begin position="121"/>
        <end position="189"/>
    </location>
</feature>
<gene>
    <name evidence="8" type="ORF">HPP92_004515</name>
</gene>